<comment type="caution">
    <text evidence="1">The sequence shown here is derived from an EMBL/GenBank/DDBJ whole genome shotgun (WGS) entry which is preliminary data.</text>
</comment>
<gene>
    <name evidence="1" type="ORF">PanWU01x14_019960</name>
</gene>
<dbReference type="EMBL" id="JXTB01000009">
    <property type="protein sequence ID" value="PON78358.1"/>
    <property type="molecule type" value="Genomic_DNA"/>
</dbReference>
<accession>A0A2P5DYH3</accession>
<evidence type="ECO:0000313" key="1">
    <source>
        <dbReference type="EMBL" id="PON78358.1"/>
    </source>
</evidence>
<dbReference type="Proteomes" id="UP000237105">
    <property type="component" value="Unassembled WGS sequence"/>
</dbReference>
<evidence type="ECO:0000313" key="2">
    <source>
        <dbReference type="Proteomes" id="UP000237105"/>
    </source>
</evidence>
<protein>
    <submittedName>
        <fullName evidence="1">Uncharacterized protein</fullName>
    </submittedName>
</protein>
<proteinExistence type="predicted"/>
<feature type="non-terminal residue" evidence="1">
    <location>
        <position position="126"/>
    </location>
</feature>
<reference evidence="2" key="1">
    <citation type="submission" date="2016-06" db="EMBL/GenBank/DDBJ databases">
        <title>Parallel loss of symbiosis genes in relatives of nitrogen-fixing non-legume Parasponia.</title>
        <authorList>
            <person name="Van Velzen R."/>
            <person name="Holmer R."/>
            <person name="Bu F."/>
            <person name="Rutten L."/>
            <person name="Van Zeijl A."/>
            <person name="Liu W."/>
            <person name="Santuari L."/>
            <person name="Cao Q."/>
            <person name="Sharma T."/>
            <person name="Shen D."/>
            <person name="Roswanjaya Y."/>
            <person name="Wardhani T."/>
            <person name="Kalhor M.S."/>
            <person name="Jansen J."/>
            <person name="Van den Hoogen J."/>
            <person name="Gungor B."/>
            <person name="Hartog M."/>
            <person name="Hontelez J."/>
            <person name="Verver J."/>
            <person name="Yang W.-C."/>
            <person name="Schijlen E."/>
            <person name="Repin R."/>
            <person name="Schilthuizen M."/>
            <person name="Schranz E."/>
            <person name="Heidstra R."/>
            <person name="Miyata K."/>
            <person name="Fedorova E."/>
            <person name="Kohlen W."/>
            <person name="Bisseling T."/>
            <person name="Smit S."/>
            <person name="Geurts R."/>
        </authorList>
    </citation>
    <scope>NUCLEOTIDE SEQUENCE [LARGE SCALE GENOMIC DNA]</scope>
    <source>
        <strain evidence="2">cv. WU1-14</strain>
    </source>
</reference>
<organism evidence="1 2">
    <name type="scientific">Parasponia andersonii</name>
    <name type="common">Sponia andersonii</name>
    <dbReference type="NCBI Taxonomy" id="3476"/>
    <lineage>
        <taxon>Eukaryota</taxon>
        <taxon>Viridiplantae</taxon>
        <taxon>Streptophyta</taxon>
        <taxon>Embryophyta</taxon>
        <taxon>Tracheophyta</taxon>
        <taxon>Spermatophyta</taxon>
        <taxon>Magnoliopsida</taxon>
        <taxon>eudicotyledons</taxon>
        <taxon>Gunneridae</taxon>
        <taxon>Pentapetalae</taxon>
        <taxon>rosids</taxon>
        <taxon>fabids</taxon>
        <taxon>Rosales</taxon>
        <taxon>Cannabaceae</taxon>
        <taxon>Parasponia</taxon>
    </lineage>
</organism>
<name>A0A2P5DYH3_PARAD</name>
<sequence>MSLLSDLVSTSFRKCWTMSGSSFKISDFSVNSFQSLHFFHKQTKRCLDNRALECPCRFLLCLEQQRKIETKADSERKIELSMLQGENQNTFLRINCNHSLCEVLLSSNQHNEQGFEHKTVRSELKT</sequence>
<keyword evidence="2" id="KW-1185">Reference proteome</keyword>
<dbReference type="AlphaFoldDB" id="A0A2P5DYH3"/>